<accession>A0A1L6MY16</accession>
<evidence type="ECO:0000313" key="1">
    <source>
        <dbReference type="EMBL" id="APS00376.1"/>
    </source>
</evidence>
<dbReference type="AlphaFoldDB" id="A0A1L6MY16"/>
<keyword evidence="2" id="KW-1185">Reference proteome</keyword>
<dbReference type="KEGG" id="pabo:BCY86_06550"/>
<name>A0A1L6MY16_9BACT</name>
<evidence type="ECO:0000313" key="2">
    <source>
        <dbReference type="Proteomes" id="UP000185544"/>
    </source>
</evidence>
<reference evidence="1 2" key="1">
    <citation type="submission" date="2016-08" db="EMBL/GenBank/DDBJ databases">
        <title>Identification and validation of antigenic proteins from Pajaroellobacter abortibovis using de-novo genome sequence assembly and reverse vaccinology.</title>
        <authorList>
            <person name="Welly B.T."/>
            <person name="Miller M.R."/>
            <person name="Stott J.L."/>
            <person name="Blanchard M.T."/>
            <person name="Islas-Trejo A.D."/>
            <person name="O'Rourke S.M."/>
            <person name="Young A.E."/>
            <person name="Medrano J.F."/>
            <person name="Van Eenennaam A.L."/>
        </authorList>
    </citation>
    <scope>NUCLEOTIDE SEQUENCE [LARGE SCALE GENOMIC DNA]</scope>
    <source>
        <strain evidence="1 2">BTF92-0548A/99-0131</strain>
    </source>
</reference>
<dbReference type="STRING" id="1882918.BCY86_06550"/>
<gene>
    <name evidence="1" type="ORF">BCY86_06550</name>
</gene>
<dbReference type="Proteomes" id="UP000185544">
    <property type="component" value="Chromosome"/>
</dbReference>
<sequence>MPKAHLRSAHSAVSDVRVGSKRISHLPQTIKKKSPIQHNGAQPFNTLANYKKSGKDTHEFFFQELFCFLIK</sequence>
<protein>
    <submittedName>
        <fullName evidence="1">Uncharacterized protein</fullName>
    </submittedName>
</protein>
<dbReference type="EMBL" id="CP016908">
    <property type="protein sequence ID" value="APS00376.1"/>
    <property type="molecule type" value="Genomic_DNA"/>
</dbReference>
<organism evidence="1 2">
    <name type="scientific">Pajaroellobacter abortibovis</name>
    <dbReference type="NCBI Taxonomy" id="1882918"/>
    <lineage>
        <taxon>Bacteria</taxon>
        <taxon>Pseudomonadati</taxon>
        <taxon>Myxococcota</taxon>
        <taxon>Polyangia</taxon>
        <taxon>Polyangiales</taxon>
        <taxon>Polyangiaceae</taxon>
    </lineage>
</organism>
<proteinExistence type="predicted"/>